<organism evidence="8 9">
    <name type="scientific">Citrullus colocynthis</name>
    <name type="common">colocynth</name>
    <dbReference type="NCBI Taxonomy" id="252529"/>
    <lineage>
        <taxon>Eukaryota</taxon>
        <taxon>Viridiplantae</taxon>
        <taxon>Streptophyta</taxon>
        <taxon>Embryophyta</taxon>
        <taxon>Tracheophyta</taxon>
        <taxon>Spermatophyta</taxon>
        <taxon>Magnoliopsida</taxon>
        <taxon>eudicotyledons</taxon>
        <taxon>Gunneridae</taxon>
        <taxon>Pentapetalae</taxon>
        <taxon>rosids</taxon>
        <taxon>fabids</taxon>
        <taxon>Cucurbitales</taxon>
        <taxon>Cucurbitaceae</taxon>
        <taxon>Benincaseae</taxon>
        <taxon>Citrullus</taxon>
    </lineage>
</organism>
<name>A0ABP0YYE0_9ROSI</name>
<gene>
    <name evidence="8" type="ORF">CITCOLO1_LOCUS17826</name>
</gene>
<dbReference type="Pfam" id="PF03479">
    <property type="entry name" value="PCC"/>
    <property type="match status" value="1"/>
</dbReference>
<keyword evidence="3" id="KW-0804">Transcription</keyword>
<keyword evidence="6" id="KW-0812">Transmembrane</keyword>
<feature type="compositionally biased region" description="Low complexity" evidence="5">
    <location>
        <begin position="30"/>
        <end position="45"/>
    </location>
</feature>
<protein>
    <recommendedName>
        <fullName evidence="7">PPC domain-containing protein</fullName>
    </recommendedName>
</protein>
<reference evidence="8 9" key="1">
    <citation type="submission" date="2024-03" db="EMBL/GenBank/DDBJ databases">
        <authorList>
            <person name="Gkanogiannis A."/>
            <person name="Becerra Lopez-Lavalle L."/>
        </authorList>
    </citation>
    <scope>NUCLEOTIDE SEQUENCE [LARGE SCALE GENOMIC DNA]</scope>
</reference>
<evidence type="ECO:0000256" key="4">
    <source>
        <dbReference type="ARBA" id="ARBA00023242"/>
    </source>
</evidence>
<keyword evidence="2" id="KW-0238">DNA-binding</keyword>
<proteinExistence type="predicted"/>
<keyword evidence="4" id="KW-0539">Nucleus</keyword>
<evidence type="ECO:0000256" key="1">
    <source>
        <dbReference type="ARBA" id="ARBA00023015"/>
    </source>
</evidence>
<evidence type="ECO:0000256" key="2">
    <source>
        <dbReference type="ARBA" id="ARBA00023125"/>
    </source>
</evidence>
<keyword evidence="1" id="KW-0805">Transcription regulation</keyword>
<dbReference type="InterPro" id="IPR005175">
    <property type="entry name" value="PPC_dom"/>
</dbReference>
<keyword evidence="6" id="KW-1133">Transmembrane helix</keyword>
<dbReference type="EMBL" id="OZ021741">
    <property type="protein sequence ID" value="CAK9325560.1"/>
    <property type="molecule type" value="Genomic_DNA"/>
</dbReference>
<sequence length="289" mass="30516">MFPKPHHQPPPHSQPFTRSFSVAATPPPRDSSASADEDSAAGPSPLAHAMVLKEPTSTGDGASIEVVRRPRGRPPGSKNKPKPAAVVVAGREAEPAMSPYVLEVPGGSDVVESISRFCRRRNTGLCILNAYGTVADVTLRQPSSSPVSTVTFHGRFDVLSVCATFVPHTTSFPIPNGFTITLAGPQGQIFGGLVAGSLIGVGTVYVIAASFNNPSYQRLPSEDEVRKLTFSDVEEAHSPISGGKDSENTAAAAATETCGLLPMYSTHSSSDVIWTQAARQPPPPHHRQY</sequence>
<evidence type="ECO:0000313" key="8">
    <source>
        <dbReference type="EMBL" id="CAK9325560.1"/>
    </source>
</evidence>
<keyword evidence="6" id="KW-0472">Membrane</keyword>
<feature type="transmembrane region" description="Helical" evidence="6">
    <location>
        <begin position="189"/>
        <end position="211"/>
    </location>
</feature>
<evidence type="ECO:0000313" key="9">
    <source>
        <dbReference type="Proteomes" id="UP001642487"/>
    </source>
</evidence>
<dbReference type="CDD" id="cd11378">
    <property type="entry name" value="DUF296"/>
    <property type="match status" value="1"/>
</dbReference>
<evidence type="ECO:0000256" key="5">
    <source>
        <dbReference type="SAM" id="MobiDB-lite"/>
    </source>
</evidence>
<evidence type="ECO:0000256" key="6">
    <source>
        <dbReference type="SAM" id="Phobius"/>
    </source>
</evidence>
<dbReference type="PANTHER" id="PTHR31100">
    <property type="entry name" value="AT-HOOK MOTIF NUCLEAR-LOCALIZED PROTEIN 15"/>
    <property type="match status" value="1"/>
</dbReference>
<feature type="region of interest" description="Disordered" evidence="5">
    <location>
        <begin position="1"/>
        <end position="84"/>
    </location>
</feature>
<dbReference type="InterPro" id="IPR014476">
    <property type="entry name" value="AHL15-29"/>
</dbReference>
<evidence type="ECO:0000256" key="3">
    <source>
        <dbReference type="ARBA" id="ARBA00023163"/>
    </source>
</evidence>
<dbReference type="Gene3D" id="3.30.1330.80">
    <property type="entry name" value="Hypothetical protein, similar to alpha- acetolactate decarboxylase, domain 2"/>
    <property type="match status" value="1"/>
</dbReference>
<keyword evidence="9" id="KW-1185">Reference proteome</keyword>
<feature type="domain" description="PPC" evidence="7">
    <location>
        <begin position="94"/>
        <end position="234"/>
    </location>
</feature>
<dbReference type="PROSITE" id="PS51742">
    <property type="entry name" value="PPC"/>
    <property type="match status" value="1"/>
</dbReference>
<dbReference type="Proteomes" id="UP001642487">
    <property type="component" value="Chromosome 7"/>
</dbReference>
<dbReference type="SUPFAM" id="SSF117856">
    <property type="entry name" value="AF0104/ALDC/Ptd012-like"/>
    <property type="match status" value="1"/>
</dbReference>
<evidence type="ECO:0000259" key="7">
    <source>
        <dbReference type="PROSITE" id="PS51742"/>
    </source>
</evidence>
<accession>A0ABP0YYE0</accession>
<dbReference type="PANTHER" id="PTHR31100:SF69">
    <property type="entry name" value="AT-HOOK MOTIF NUCLEAR-LOCALIZED PROTEIN 17-RELATED"/>
    <property type="match status" value="1"/>
</dbReference>